<organism evidence="2 3">
    <name type="scientific">Caerostris extrusa</name>
    <name type="common">Bark spider</name>
    <name type="synonym">Caerostris bankana</name>
    <dbReference type="NCBI Taxonomy" id="172846"/>
    <lineage>
        <taxon>Eukaryota</taxon>
        <taxon>Metazoa</taxon>
        <taxon>Ecdysozoa</taxon>
        <taxon>Arthropoda</taxon>
        <taxon>Chelicerata</taxon>
        <taxon>Arachnida</taxon>
        <taxon>Araneae</taxon>
        <taxon>Araneomorphae</taxon>
        <taxon>Entelegynae</taxon>
        <taxon>Araneoidea</taxon>
        <taxon>Araneidae</taxon>
        <taxon>Caerostris</taxon>
    </lineage>
</organism>
<keyword evidence="1" id="KW-1133">Transmembrane helix</keyword>
<sequence length="121" mass="13542">MYIQYTFYPLYDQDTEIYVLSSQQVQIKSRKRIPSFSLQHSSWGKVSRGPPEPISLWEGPHIRGEGVTECSNLWCALFICAAIITAWARATAVKTFSPFRMLISACVCGICLGSGTHCSFV</sequence>
<gene>
    <name evidence="2" type="ORF">CEXT_503591</name>
</gene>
<proteinExistence type="predicted"/>
<dbReference type="EMBL" id="BPLR01011966">
    <property type="protein sequence ID" value="GIY50330.1"/>
    <property type="molecule type" value="Genomic_DNA"/>
</dbReference>
<feature type="transmembrane region" description="Helical" evidence="1">
    <location>
        <begin position="71"/>
        <end position="92"/>
    </location>
</feature>
<evidence type="ECO:0000313" key="3">
    <source>
        <dbReference type="Proteomes" id="UP001054945"/>
    </source>
</evidence>
<keyword evidence="3" id="KW-1185">Reference proteome</keyword>
<dbReference type="AlphaFoldDB" id="A0AAV4TYV2"/>
<keyword evidence="1" id="KW-0812">Transmembrane</keyword>
<reference evidence="2 3" key="1">
    <citation type="submission" date="2021-06" db="EMBL/GenBank/DDBJ databases">
        <title>Caerostris extrusa draft genome.</title>
        <authorList>
            <person name="Kono N."/>
            <person name="Arakawa K."/>
        </authorList>
    </citation>
    <scope>NUCLEOTIDE SEQUENCE [LARGE SCALE GENOMIC DNA]</scope>
</reference>
<evidence type="ECO:0000313" key="2">
    <source>
        <dbReference type="EMBL" id="GIY50330.1"/>
    </source>
</evidence>
<dbReference type="Proteomes" id="UP001054945">
    <property type="component" value="Unassembled WGS sequence"/>
</dbReference>
<accession>A0AAV4TYV2</accession>
<protein>
    <submittedName>
        <fullName evidence="2">Uncharacterized protein</fullName>
    </submittedName>
</protein>
<comment type="caution">
    <text evidence="2">The sequence shown here is derived from an EMBL/GenBank/DDBJ whole genome shotgun (WGS) entry which is preliminary data.</text>
</comment>
<name>A0AAV4TYV2_CAEEX</name>
<evidence type="ECO:0000256" key="1">
    <source>
        <dbReference type="SAM" id="Phobius"/>
    </source>
</evidence>
<keyword evidence="1" id="KW-0472">Membrane</keyword>